<proteinExistence type="predicted"/>
<dbReference type="Proteomes" id="UP001500394">
    <property type="component" value="Unassembled WGS sequence"/>
</dbReference>
<evidence type="ECO:0000313" key="1">
    <source>
        <dbReference type="EMBL" id="GAA4515186.1"/>
    </source>
</evidence>
<evidence type="ECO:0008006" key="3">
    <source>
        <dbReference type="Google" id="ProtNLM"/>
    </source>
</evidence>
<dbReference type="Pfam" id="PF14092">
    <property type="entry name" value="DUF4270"/>
    <property type="match status" value="1"/>
</dbReference>
<comment type="caution">
    <text evidence="1">The sequence shown here is derived from an EMBL/GenBank/DDBJ whole genome shotgun (WGS) entry which is preliminary data.</text>
</comment>
<reference evidence="2" key="1">
    <citation type="journal article" date="2019" name="Int. J. Syst. Evol. Microbiol.">
        <title>The Global Catalogue of Microorganisms (GCM) 10K type strain sequencing project: providing services to taxonomists for standard genome sequencing and annotation.</title>
        <authorList>
            <consortium name="The Broad Institute Genomics Platform"/>
            <consortium name="The Broad Institute Genome Sequencing Center for Infectious Disease"/>
            <person name="Wu L."/>
            <person name="Ma J."/>
        </authorList>
    </citation>
    <scope>NUCLEOTIDE SEQUENCE [LARGE SCALE GENOMIC DNA]</scope>
    <source>
        <strain evidence="2">JCM 17858</strain>
    </source>
</reference>
<organism evidence="1 2">
    <name type="scientific">Sphingobacterium thermophilum</name>
    <dbReference type="NCBI Taxonomy" id="768534"/>
    <lineage>
        <taxon>Bacteria</taxon>
        <taxon>Pseudomonadati</taxon>
        <taxon>Bacteroidota</taxon>
        <taxon>Sphingobacteriia</taxon>
        <taxon>Sphingobacteriales</taxon>
        <taxon>Sphingobacteriaceae</taxon>
        <taxon>Sphingobacterium</taxon>
    </lineage>
</organism>
<sequence length="426" mass="47769">MSIALNSPMEDISVTRIDSFTVYASSYQMNYLPSANTGAVLIGKTQYDGLGSIKSTAYFQITFESFIHSLPTGAQFESANIYFKPTAEKYYYGDTTQNQTFYIHKLSQTLTTENILGDIDNYKAPFYVSGPTIFNYKKFNYENTPIGNGTFKPFVNSVDSFSIDLDYNFGKDLFDKIVSNEYEVSTNDAFQEYLKGIVVVPDENNTAILGLNDTVYININYSYVGSDGFKVYDKKVLSTATVSYRYNNIEYDRTGTLFATLNETNNVLPAQATNNNLYVQSGTGLATKISIPSLNQFMENENIGINKAELIIETESVNYGKFPVPTSLMLMVLNKNGIPTSYVPSPFSNAAQQVNFIKGTEFGEPGKYVFNLIDYVKYVNTNRYLDTELLITTSSSSLYNSVNTFKIATENGKPKIKLNIVYTKFK</sequence>
<keyword evidence="2" id="KW-1185">Reference proteome</keyword>
<evidence type="ECO:0000313" key="2">
    <source>
        <dbReference type="Proteomes" id="UP001500394"/>
    </source>
</evidence>
<protein>
    <recommendedName>
        <fullName evidence="3">DUF4270 family protein</fullName>
    </recommendedName>
</protein>
<accession>A0ABP8R0S5</accession>
<name>A0ABP8R0S5_9SPHI</name>
<gene>
    <name evidence="1" type="ORF">GCM10023173_12680</name>
</gene>
<dbReference type="InterPro" id="IPR025366">
    <property type="entry name" value="DUF4270"/>
</dbReference>
<dbReference type="EMBL" id="BAABGR010000015">
    <property type="protein sequence ID" value="GAA4515186.1"/>
    <property type="molecule type" value="Genomic_DNA"/>
</dbReference>